<reference evidence="2" key="1">
    <citation type="submission" date="2021-02" db="EMBL/GenBank/DDBJ databases">
        <authorList>
            <person name="Nowell W R."/>
        </authorList>
    </citation>
    <scope>NUCLEOTIDE SEQUENCE</scope>
</reference>
<feature type="non-terminal residue" evidence="2">
    <location>
        <position position="1"/>
    </location>
</feature>
<dbReference type="EMBL" id="CAJOBI010147491">
    <property type="protein sequence ID" value="CAF4796349.1"/>
    <property type="molecule type" value="Genomic_DNA"/>
</dbReference>
<organism evidence="2 3">
    <name type="scientific">Rotaria magnacalcarata</name>
    <dbReference type="NCBI Taxonomy" id="392030"/>
    <lineage>
        <taxon>Eukaryota</taxon>
        <taxon>Metazoa</taxon>
        <taxon>Spiralia</taxon>
        <taxon>Gnathifera</taxon>
        <taxon>Rotifera</taxon>
        <taxon>Eurotatoria</taxon>
        <taxon>Bdelloidea</taxon>
        <taxon>Philodinida</taxon>
        <taxon>Philodinidae</taxon>
        <taxon>Rotaria</taxon>
    </lineage>
</organism>
<gene>
    <name evidence="2" type="ORF">GIL414_LOCUS51791</name>
    <name evidence="1" type="ORF">SMN809_LOCUS46984</name>
</gene>
<proteinExistence type="predicted"/>
<dbReference type="EMBL" id="CAJOBJ010175882">
    <property type="protein sequence ID" value="CAF4900073.1"/>
    <property type="molecule type" value="Genomic_DNA"/>
</dbReference>
<dbReference type="Proteomes" id="UP000681720">
    <property type="component" value="Unassembled WGS sequence"/>
</dbReference>
<evidence type="ECO:0000313" key="3">
    <source>
        <dbReference type="Proteomes" id="UP000681720"/>
    </source>
</evidence>
<evidence type="ECO:0000313" key="1">
    <source>
        <dbReference type="EMBL" id="CAF4796349.1"/>
    </source>
</evidence>
<name>A0A8S3CRU3_9BILA</name>
<dbReference type="Proteomes" id="UP000676336">
    <property type="component" value="Unassembled WGS sequence"/>
</dbReference>
<sequence length="32" mass="3641">LLLSWAYPQLLIINGLTKIERAEVDGNYPLLN</sequence>
<comment type="caution">
    <text evidence="2">The sequence shown here is derived from an EMBL/GenBank/DDBJ whole genome shotgun (WGS) entry which is preliminary data.</text>
</comment>
<evidence type="ECO:0000313" key="2">
    <source>
        <dbReference type="EMBL" id="CAF4900073.1"/>
    </source>
</evidence>
<protein>
    <submittedName>
        <fullName evidence="2">Uncharacterized protein</fullName>
    </submittedName>
</protein>
<dbReference type="AlphaFoldDB" id="A0A8S3CRU3"/>
<accession>A0A8S3CRU3</accession>